<dbReference type="AlphaFoldDB" id="A0A5J4VYC1"/>
<evidence type="ECO:0000313" key="1">
    <source>
        <dbReference type="EMBL" id="KAA6387651.1"/>
    </source>
</evidence>
<accession>A0A5J4VYC1</accession>
<name>A0A5J4VYC1_9EUKA</name>
<reference evidence="1 2" key="1">
    <citation type="submission" date="2019-03" db="EMBL/GenBank/DDBJ databases">
        <title>Single cell metagenomics reveals metabolic interactions within the superorganism composed of flagellate Streblomastix strix and complex community of Bacteroidetes bacteria on its surface.</title>
        <authorList>
            <person name="Treitli S.C."/>
            <person name="Kolisko M."/>
            <person name="Husnik F."/>
            <person name="Keeling P."/>
            <person name="Hampl V."/>
        </authorList>
    </citation>
    <scope>NUCLEOTIDE SEQUENCE [LARGE SCALE GENOMIC DNA]</scope>
    <source>
        <strain evidence="1">ST1C</strain>
    </source>
</reference>
<organism evidence="1 2">
    <name type="scientific">Streblomastix strix</name>
    <dbReference type="NCBI Taxonomy" id="222440"/>
    <lineage>
        <taxon>Eukaryota</taxon>
        <taxon>Metamonada</taxon>
        <taxon>Preaxostyla</taxon>
        <taxon>Oxymonadida</taxon>
        <taxon>Streblomastigidae</taxon>
        <taxon>Streblomastix</taxon>
    </lineage>
</organism>
<comment type="caution">
    <text evidence="1">The sequence shown here is derived from an EMBL/GenBank/DDBJ whole genome shotgun (WGS) entry which is preliminary data.</text>
</comment>
<gene>
    <name evidence="1" type="ORF">EZS28_016822</name>
</gene>
<evidence type="ECO:0000313" key="2">
    <source>
        <dbReference type="Proteomes" id="UP000324800"/>
    </source>
</evidence>
<dbReference type="EMBL" id="SNRW01004291">
    <property type="protein sequence ID" value="KAA6387651.1"/>
    <property type="molecule type" value="Genomic_DNA"/>
</dbReference>
<proteinExistence type="predicted"/>
<sequence>MHTSIAQLQKLVKDRFIMCIPSKDKAGIRHWPTIDLPLLNSQLHMITPRIMRGATITKKECISNRLITSEGRIARDAQSRILND</sequence>
<dbReference type="Proteomes" id="UP000324800">
    <property type="component" value="Unassembled WGS sequence"/>
</dbReference>
<protein>
    <submittedName>
        <fullName evidence="1">Uncharacterized protein</fullName>
    </submittedName>
</protein>